<feature type="compositionally biased region" description="Low complexity" evidence="1">
    <location>
        <begin position="43"/>
        <end position="58"/>
    </location>
</feature>
<evidence type="ECO:0000313" key="2">
    <source>
        <dbReference type="EMBL" id="ORY71801.1"/>
    </source>
</evidence>
<reference evidence="2 3" key="1">
    <citation type="submission" date="2016-07" db="EMBL/GenBank/DDBJ databases">
        <title>Pervasive Adenine N6-methylation of Active Genes in Fungi.</title>
        <authorList>
            <consortium name="DOE Joint Genome Institute"/>
            <person name="Mondo S.J."/>
            <person name="Dannebaum R.O."/>
            <person name="Kuo R.C."/>
            <person name="Labutti K."/>
            <person name="Haridas S."/>
            <person name="Kuo A."/>
            <person name="Salamov A."/>
            <person name="Ahrendt S.R."/>
            <person name="Lipzen A."/>
            <person name="Sullivan W."/>
            <person name="Andreopoulos W.B."/>
            <person name="Clum A."/>
            <person name="Lindquist E."/>
            <person name="Daum C."/>
            <person name="Ramamoorthy G.K."/>
            <person name="Gryganskyi A."/>
            <person name="Culley D."/>
            <person name="Magnuson J.K."/>
            <person name="James T.Y."/>
            <person name="O'Malley M.A."/>
            <person name="Stajich J.E."/>
            <person name="Spatafora J.W."/>
            <person name="Visel A."/>
            <person name="Grigoriev I.V."/>
        </authorList>
    </citation>
    <scope>NUCLEOTIDE SEQUENCE [LARGE SCALE GENOMIC DNA]</scope>
    <source>
        <strain evidence="2 3">CBS 129021</strain>
    </source>
</reference>
<name>A0A1Y2EJS9_9PEZI</name>
<dbReference type="Proteomes" id="UP000193689">
    <property type="component" value="Unassembled WGS sequence"/>
</dbReference>
<evidence type="ECO:0000256" key="1">
    <source>
        <dbReference type="SAM" id="MobiDB-lite"/>
    </source>
</evidence>
<accession>A0A1Y2EJS9</accession>
<comment type="caution">
    <text evidence="2">The sequence shown here is derived from an EMBL/GenBank/DDBJ whole genome shotgun (WGS) entry which is preliminary data.</text>
</comment>
<protein>
    <recommendedName>
        <fullName evidence="4">F-box domain-containing protein</fullName>
    </recommendedName>
</protein>
<dbReference type="GeneID" id="63774103"/>
<proteinExistence type="predicted"/>
<keyword evidence="3" id="KW-1185">Reference proteome</keyword>
<evidence type="ECO:0000313" key="3">
    <source>
        <dbReference type="Proteomes" id="UP000193689"/>
    </source>
</evidence>
<dbReference type="EMBL" id="MCFJ01000001">
    <property type="protein sequence ID" value="ORY71801.1"/>
    <property type="molecule type" value="Genomic_DNA"/>
</dbReference>
<feature type="region of interest" description="Disordered" evidence="1">
    <location>
        <begin position="37"/>
        <end position="58"/>
    </location>
</feature>
<dbReference type="OrthoDB" id="2951834at2759"/>
<dbReference type="AlphaFoldDB" id="A0A1Y2EJS9"/>
<organism evidence="2 3">
    <name type="scientific">Pseudomassariella vexata</name>
    <dbReference type="NCBI Taxonomy" id="1141098"/>
    <lineage>
        <taxon>Eukaryota</taxon>
        <taxon>Fungi</taxon>
        <taxon>Dikarya</taxon>
        <taxon>Ascomycota</taxon>
        <taxon>Pezizomycotina</taxon>
        <taxon>Sordariomycetes</taxon>
        <taxon>Xylariomycetidae</taxon>
        <taxon>Amphisphaeriales</taxon>
        <taxon>Pseudomassariaceae</taxon>
        <taxon>Pseudomassariella</taxon>
    </lineage>
</organism>
<dbReference type="InParanoid" id="A0A1Y2EJS9"/>
<dbReference type="RefSeq" id="XP_040721393.1">
    <property type="nucleotide sequence ID" value="XM_040857891.1"/>
</dbReference>
<gene>
    <name evidence="2" type="ORF">BCR38DRAFT_404840</name>
</gene>
<sequence length="233" mass="26224">MANQLDICDFSAESGSDTEIDIPSYASTPTEFTRILLSRDTTEPSQTSSHTSTTETSTETQFTQFLNLPIGIRQIIYSHLLAFPSNLINFPICAYPHVHPKYLFPQILIANRQIHTEALPILCQTNKFVVDTVVPVLLRPIMTKWLTGAEEVVLHLWDSRDNPVRNRLALGAFEDVRGVREGMRKYLCWLERSMKAPVGSLVGLGWAPSGDDDDDGDYWEFTNELCDNFGGIN</sequence>
<evidence type="ECO:0008006" key="4">
    <source>
        <dbReference type="Google" id="ProtNLM"/>
    </source>
</evidence>